<dbReference type="Gene3D" id="3.40.50.300">
    <property type="entry name" value="P-loop containing nucleotide triphosphate hydrolases"/>
    <property type="match status" value="1"/>
</dbReference>
<dbReference type="GO" id="GO:0000155">
    <property type="term" value="F:phosphorelay sensor kinase activity"/>
    <property type="evidence" value="ECO:0007669"/>
    <property type="project" value="InterPro"/>
</dbReference>
<proteinExistence type="predicted"/>
<dbReference type="SUPFAM" id="SSF53795">
    <property type="entry name" value="PEP carboxykinase-like"/>
    <property type="match status" value="1"/>
</dbReference>
<dbReference type="GO" id="GO:0006109">
    <property type="term" value="P:regulation of carbohydrate metabolic process"/>
    <property type="evidence" value="ECO:0007669"/>
    <property type="project" value="InterPro"/>
</dbReference>
<accession>A0A1G7HE92</accession>
<dbReference type="InterPro" id="IPR011104">
    <property type="entry name" value="Hpr_kin/Pase_C"/>
</dbReference>
<dbReference type="EMBL" id="FNBP01000001">
    <property type="protein sequence ID" value="SDE98633.1"/>
    <property type="molecule type" value="Genomic_DNA"/>
</dbReference>
<dbReference type="RefSeq" id="WP_093738075.1">
    <property type="nucleotide sequence ID" value="NZ_FNBP01000001.1"/>
</dbReference>
<feature type="domain" description="HPr kinase/phosphorylase C-terminal" evidence="1">
    <location>
        <begin position="3"/>
        <end position="82"/>
    </location>
</feature>
<protein>
    <submittedName>
        <fullName evidence="2">Hpr(Ser) kinase/phosphatase</fullName>
    </submittedName>
</protein>
<dbReference type="GO" id="GO:0005524">
    <property type="term" value="F:ATP binding"/>
    <property type="evidence" value="ECO:0007669"/>
    <property type="project" value="InterPro"/>
</dbReference>
<name>A0A1G7HE92_9RHOB</name>
<dbReference type="Pfam" id="PF07475">
    <property type="entry name" value="Hpr_kinase_C"/>
    <property type="match status" value="1"/>
</dbReference>
<evidence type="ECO:0000313" key="2">
    <source>
        <dbReference type="EMBL" id="SDE98633.1"/>
    </source>
</evidence>
<keyword evidence="3" id="KW-1185">Reference proteome</keyword>
<dbReference type="InterPro" id="IPR027417">
    <property type="entry name" value="P-loop_NTPase"/>
</dbReference>
<dbReference type="AlphaFoldDB" id="A0A1G7HE92"/>
<keyword evidence="2" id="KW-0808">Transferase</keyword>
<evidence type="ECO:0000259" key="1">
    <source>
        <dbReference type="Pfam" id="PF07475"/>
    </source>
</evidence>
<dbReference type="CDD" id="cd01918">
    <property type="entry name" value="HprK_C"/>
    <property type="match status" value="1"/>
</dbReference>
<dbReference type="Proteomes" id="UP000199399">
    <property type="component" value="Unassembled WGS sequence"/>
</dbReference>
<organism evidence="2 3">
    <name type="scientific">Sulfitobacter delicatus</name>
    <dbReference type="NCBI Taxonomy" id="218672"/>
    <lineage>
        <taxon>Bacteria</taxon>
        <taxon>Pseudomonadati</taxon>
        <taxon>Pseudomonadota</taxon>
        <taxon>Alphaproteobacteria</taxon>
        <taxon>Rhodobacterales</taxon>
        <taxon>Roseobacteraceae</taxon>
        <taxon>Sulfitobacter</taxon>
    </lineage>
</organism>
<gene>
    <name evidence="2" type="ORF">SAMN04489759_10187</name>
</gene>
<dbReference type="OrthoDB" id="8326226at2"/>
<keyword evidence="2" id="KW-0418">Kinase</keyword>
<dbReference type="STRING" id="218672.SAMN04489759_10187"/>
<evidence type="ECO:0000313" key="3">
    <source>
        <dbReference type="Proteomes" id="UP000199399"/>
    </source>
</evidence>
<reference evidence="3" key="1">
    <citation type="submission" date="2016-10" db="EMBL/GenBank/DDBJ databases">
        <authorList>
            <person name="Varghese N."/>
            <person name="Submissions S."/>
        </authorList>
    </citation>
    <scope>NUCLEOTIDE SEQUENCE [LARGE SCALE GENOMIC DNA]</scope>
    <source>
        <strain evidence="3">DSM 16477</strain>
    </source>
</reference>
<sequence length="143" mass="15171">MTATTENLHASCVAIAGRGVLILGPSGSGKSALALQLIALGGALVADDRTDVSRDGNKLIASVPANIRGLIEARHVGLLRLADHGPVSLSLTVDLSRTEENRLPERHEHQIQGITLPCFHKCDSAHFPAAIHLYMSSSMDHLI</sequence>